<feature type="compositionally biased region" description="Basic residues" evidence="1">
    <location>
        <begin position="320"/>
        <end position="335"/>
    </location>
</feature>
<dbReference type="EMBL" id="CP000125">
    <property type="protein sequence ID" value="ABA51901.1"/>
    <property type="molecule type" value="Genomic_DNA"/>
</dbReference>
<reference evidence="2 3" key="1">
    <citation type="submission" date="2005-09" db="EMBL/GenBank/DDBJ databases">
        <authorList>
            <person name="Woods D.E."/>
            <person name="Nierman W.C."/>
        </authorList>
    </citation>
    <scope>NUCLEOTIDE SEQUENCE [LARGE SCALE GENOMIC DNA]</scope>
    <source>
        <strain evidence="2 3">1710b</strain>
    </source>
</reference>
<dbReference type="EnsemblBacteria" id="ABA51901">
    <property type="protein sequence ID" value="ABA51901"/>
    <property type="gene ID" value="BURPS1710b_A0665"/>
</dbReference>
<feature type="compositionally biased region" description="Basic residues" evidence="1">
    <location>
        <begin position="254"/>
        <end position="270"/>
    </location>
</feature>
<accession>Q3JKT0</accession>
<gene>
    <name evidence="2" type="ordered locus">BURPS1710b_A0665</name>
</gene>
<evidence type="ECO:0000313" key="2">
    <source>
        <dbReference type="EMBL" id="ABA51901.1"/>
    </source>
</evidence>
<dbReference type="HOGENOM" id="CLU_453221_0_0_4"/>
<organism evidence="2 3">
    <name type="scientific">Burkholderia pseudomallei (strain 1710b)</name>
    <dbReference type="NCBI Taxonomy" id="320372"/>
    <lineage>
        <taxon>Bacteria</taxon>
        <taxon>Pseudomonadati</taxon>
        <taxon>Pseudomonadota</taxon>
        <taxon>Betaproteobacteria</taxon>
        <taxon>Burkholderiales</taxon>
        <taxon>Burkholderiaceae</taxon>
        <taxon>Burkholderia</taxon>
        <taxon>pseudomallei group</taxon>
    </lineage>
</organism>
<dbReference type="KEGG" id="bpm:BURPS1710b_A0665"/>
<feature type="compositionally biased region" description="Low complexity" evidence="1">
    <location>
        <begin position="271"/>
        <end position="284"/>
    </location>
</feature>
<dbReference type="AlphaFoldDB" id="Q3JKT0"/>
<evidence type="ECO:0000256" key="1">
    <source>
        <dbReference type="SAM" id="MobiDB-lite"/>
    </source>
</evidence>
<feature type="compositionally biased region" description="Basic residues" evidence="1">
    <location>
        <begin position="350"/>
        <end position="367"/>
    </location>
</feature>
<sequence length="602" mass="66413">MRRGLLDHVDHLLHEAVEHLRDRQPLVRLADRVLHRDRLVGGVVNVLQARHAGRRERLPERLRAVGRRRGRGMQDGGLEHGRMQRVQIVRLRVEQRRLRAGGLRRRRRIAQVDEIAFVRVRLHLGVRRRRVRLRHGRLGRCRAGRVRAGLRELALARHAGVQHLLTRGRELRQRRMAGWPLLARDGGARVRAVRRLIGGDGWGDRRGRRLDARHDTAPEGRQAWGPPAAPRAPGDVAALYAGEGDPAASDAKRCSRARTSTKRRGVRRTRFGPAAAASRACGGHARPRSTIGAFSHDRGAADECFPSARADRNRAPSHAPAHRRRRARSLRRAVRRSGDDARSAVAGPSQRRRIAREHSPPRRRLAQRRVLQLGAVREARGPPDRHAGDAWPFAARRDRTPDEFRAGARAHARVVGDAASVPRLADRAARRIPDRGVLLGDGQGRAADAAFRLRLRGDRAQLRGAAESRDERGRQLSVRDHEGAASAARGGGGRSARAVAAGGMNGASGRDGESGGESGMAVEGYPLCEPACIAAGSAGARERRARARRCARRRSRALGFVCRLRPAQAAYRVADAGCRGAPWRARRVFARRRAAKREPCGA</sequence>
<feature type="region of interest" description="Disordered" evidence="1">
    <location>
        <begin position="463"/>
        <end position="518"/>
    </location>
</feature>
<proteinExistence type="predicted"/>
<name>Q3JKT0_BURP1</name>
<feature type="compositionally biased region" description="Basic and acidic residues" evidence="1">
    <location>
        <begin position="463"/>
        <end position="483"/>
    </location>
</feature>
<protein>
    <submittedName>
        <fullName evidence="2">Uncharacterized protein</fullName>
    </submittedName>
</protein>
<dbReference type="Proteomes" id="UP000002700">
    <property type="component" value="Chromosome II"/>
</dbReference>
<feature type="region of interest" description="Disordered" evidence="1">
    <location>
        <begin position="244"/>
        <end position="368"/>
    </location>
</feature>
<evidence type="ECO:0000313" key="3">
    <source>
        <dbReference type="Proteomes" id="UP000002700"/>
    </source>
</evidence>